<dbReference type="Proteomes" id="UP000195442">
    <property type="component" value="Unassembled WGS sequence"/>
</dbReference>
<dbReference type="InterPro" id="IPR029767">
    <property type="entry name" value="WecB-like"/>
</dbReference>
<dbReference type="PANTHER" id="PTHR43174:SF3">
    <property type="entry name" value="UDP-N-ACETYLGLUCOSAMINE 2-EPIMERASE"/>
    <property type="match status" value="1"/>
</dbReference>
<name>A0A1R4HB74_9GAMM</name>
<feature type="domain" description="UDP-N-acetylglucosamine 2-epimerase" evidence="1">
    <location>
        <begin position="26"/>
        <end position="364"/>
    </location>
</feature>
<evidence type="ECO:0000313" key="3">
    <source>
        <dbReference type="Proteomes" id="UP000195442"/>
    </source>
</evidence>
<sequence length="380" mass="41070">MTGIPRKICYISGTRADFGLMQTTLQAIQANSRFNLSVVATGMHLSEQFGLTVREIEAAGLTVSARIPVDIEMGTGAAMARNLAKTLDGCVTALETLQPDMMIVLGDRGEMLAGAIAAIHLNIPIVHIHGGERSGTVDEPVRHAISKLSHYHFVATPDARERLIRMGERSDHVFVTGAPGLDGLLELANIDRAALCASVNFDADKPLALFVYHPVLQEANNAEQDVSALLDACLRQDLQILALMPNSDAGNGGVRSALEKYAHHPHLRVLRHLPRAEFVSWMAVCEVMIGNSSSGIIEAASFGTPVLNVGTRQNLRERNANITDIHIAEANIDAVLRRILDAGRFNRANVYGQGDATKKIVDLLASLEILPDTLLKANVY</sequence>
<dbReference type="AlphaFoldDB" id="A0A1R4HB74"/>
<evidence type="ECO:0000259" key="1">
    <source>
        <dbReference type="Pfam" id="PF02350"/>
    </source>
</evidence>
<keyword evidence="3" id="KW-1185">Reference proteome</keyword>
<keyword evidence="2" id="KW-0378">Hydrolase</keyword>
<dbReference type="EC" id="3.2.1.184" evidence="2"/>
<dbReference type="Pfam" id="PF02350">
    <property type="entry name" value="Epimerase_2"/>
    <property type="match status" value="1"/>
</dbReference>
<reference evidence="3" key="1">
    <citation type="submission" date="2017-02" db="EMBL/GenBank/DDBJ databases">
        <authorList>
            <person name="Daims H."/>
        </authorList>
    </citation>
    <scope>NUCLEOTIDE SEQUENCE [LARGE SCALE GENOMIC DNA]</scope>
</reference>
<dbReference type="CDD" id="cd03786">
    <property type="entry name" value="GTB_UDP-GlcNAc_2-Epimerase"/>
    <property type="match status" value="1"/>
</dbReference>
<dbReference type="InterPro" id="IPR020004">
    <property type="entry name" value="UDP-GlcNAc_Epase"/>
</dbReference>
<dbReference type="GO" id="GO:0006047">
    <property type="term" value="P:UDP-N-acetylglucosamine metabolic process"/>
    <property type="evidence" value="ECO:0007669"/>
    <property type="project" value="InterPro"/>
</dbReference>
<dbReference type="GO" id="GO:0102388">
    <property type="term" value="F:UDP-N,N'-diacetylbacillosamine 2-epimerase activity"/>
    <property type="evidence" value="ECO:0007669"/>
    <property type="project" value="UniProtKB-EC"/>
</dbReference>
<organism evidence="2 3">
    <name type="scientific">Crenothrix polyspora</name>
    <dbReference type="NCBI Taxonomy" id="360316"/>
    <lineage>
        <taxon>Bacteria</taxon>
        <taxon>Pseudomonadati</taxon>
        <taxon>Pseudomonadota</taxon>
        <taxon>Gammaproteobacteria</taxon>
        <taxon>Methylococcales</taxon>
        <taxon>Crenotrichaceae</taxon>
        <taxon>Crenothrix</taxon>
    </lineage>
</organism>
<evidence type="ECO:0000313" key="2">
    <source>
        <dbReference type="EMBL" id="SJM93120.1"/>
    </source>
</evidence>
<dbReference type="RefSeq" id="WP_218780291.1">
    <property type="nucleotide sequence ID" value="NZ_FUKJ01000234.1"/>
</dbReference>
<dbReference type="SUPFAM" id="SSF53756">
    <property type="entry name" value="UDP-Glycosyltransferase/glycogen phosphorylase"/>
    <property type="match status" value="1"/>
</dbReference>
<dbReference type="PANTHER" id="PTHR43174">
    <property type="entry name" value="UDP-N-ACETYLGLUCOSAMINE 2-EPIMERASE"/>
    <property type="match status" value="1"/>
</dbReference>
<dbReference type="EMBL" id="FUKJ01000234">
    <property type="protein sequence ID" value="SJM93120.1"/>
    <property type="molecule type" value="Genomic_DNA"/>
</dbReference>
<dbReference type="Gene3D" id="3.40.50.2000">
    <property type="entry name" value="Glycogen Phosphorylase B"/>
    <property type="match status" value="2"/>
</dbReference>
<gene>
    <name evidence="2" type="ORF">CRENPOLYSF2_3090012</name>
</gene>
<proteinExistence type="predicted"/>
<keyword evidence="2" id="KW-0326">Glycosidase</keyword>
<dbReference type="NCBIfam" id="TIGR03568">
    <property type="entry name" value="NeuC_NnaA"/>
    <property type="match status" value="1"/>
</dbReference>
<dbReference type="InterPro" id="IPR003331">
    <property type="entry name" value="UDP_GlcNAc_Epimerase_2_dom"/>
</dbReference>
<accession>A0A1R4HB74</accession>
<protein>
    <submittedName>
        <fullName evidence="2">UDP-N,N'-diacetylbacillosamine 2-epimerase (Hydrolyzing)</fullName>
        <ecNumber evidence="2">3.2.1.184</ecNumber>
    </submittedName>
</protein>